<comment type="caution">
    <text evidence="4">The sequence shown here is derived from an EMBL/GenBank/DDBJ whole genome shotgun (WGS) entry which is preliminary data.</text>
</comment>
<dbReference type="Pfam" id="PF01755">
    <property type="entry name" value="Glyco_transf_25"/>
    <property type="match status" value="1"/>
</dbReference>
<dbReference type="OrthoDB" id="47375at2759"/>
<evidence type="ECO:0000259" key="3">
    <source>
        <dbReference type="Pfam" id="PF01755"/>
    </source>
</evidence>
<feature type="region of interest" description="Disordered" evidence="1">
    <location>
        <begin position="34"/>
        <end position="53"/>
    </location>
</feature>
<keyword evidence="2" id="KW-1133">Transmembrane helix</keyword>
<feature type="domain" description="Glycosyl transferase family 25" evidence="3">
    <location>
        <begin position="71"/>
        <end position="187"/>
    </location>
</feature>
<accession>A0A812NXT9</accession>
<proteinExistence type="predicted"/>
<evidence type="ECO:0000256" key="1">
    <source>
        <dbReference type="SAM" id="MobiDB-lite"/>
    </source>
</evidence>
<keyword evidence="2" id="KW-0812">Transmembrane</keyword>
<dbReference type="AlphaFoldDB" id="A0A812NXT9"/>
<name>A0A812NXT9_9DINO</name>
<reference evidence="4" key="1">
    <citation type="submission" date="2021-02" db="EMBL/GenBank/DDBJ databases">
        <authorList>
            <person name="Dougan E. K."/>
            <person name="Rhodes N."/>
            <person name="Thang M."/>
            <person name="Chan C."/>
        </authorList>
    </citation>
    <scope>NUCLEOTIDE SEQUENCE</scope>
</reference>
<dbReference type="EMBL" id="CAJNDS010002110">
    <property type="protein sequence ID" value="CAE7332520.1"/>
    <property type="molecule type" value="Genomic_DNA"/>
</dbReference>
<feature type="transmembrane region" description="Helical" evidence="2">
    <location>
        <begin position="7"/>
        <end position="24"/>
    </location>
</feature>
<evidence type="ECO:0000313" key="5">
    <source>
        <dbReference type="Proteomes" id="UP000604046"/>
    </source>
</evidence>
<sequence length="285" mass="30938">MSKYHALGYLSFAACGFLGGYFLHPLSPAPPVLLPSAPPAPPGPSAEPWEGPRSEATAATEDFRCRPLDHVFVINLEGPLGEARRVHAVRELAKVGLHGRYRFWPAVSAYDDASLAKELGKKHCPCDPQSALALSHRRIYEAILAKRWPCATIFEDDVSLARNFSRRLEAVSASLPPFDTLQLGYCKSGKKVGVGPKDQTSLPILKYGWPGACLHAAVISLQGAALLAEVNTPLRTHADGAMDPKHWPNHTRTFLDRKPGAVPGSYWYTEPMLAWQGADDLVGGA</sequence>
<keyword evidence="5" id="KW-1185">Reference proteome</keyword>
<organism evidence="4 5">
    <name type="scientific">Symbiodinium natans</name>
    <dbReference type="NCBI Taxonomy" id="878477"/>
    <lineage>
        <taxon>Eukaryota</taxon>
        <taxon>Sar</taxon>
        <taxon>Alveolata</taxon>
        <taxon>Dinophyceae</taxon>
        <taxon>Suessiales</taxon>
        <taxon>Symbiodiniaceae</taxon>
        <taxon>Symbiodinium</taxon>
    </lineage>
</organism>
<feature type="compositionally biased region" description="Pro residues" evidence="1">
    <location>
        <begin position="34"/>
        <end position="45"/>
    </location>
</feature>
<evidence type="ECO:0000256" key="2">
    <source>
        <dbReference type="SAM" id="Phobius"/>
    </source>
</evidence>
<evidence type="ECO:0000313" key="4">
    <source>
        <dbReference type="EMBL" id="CAE7332520.1"/>
    </source>
</evidence>
<gene>
    <name evidence="4" type="ORF">SNAT2548_LOCUS17392</name>
</gene>
<protein>
    <recommendedName>
        <fullName evidence="3">Glycosyl transferase family 25 domain-containing protein</fullName>
    </recommendedName>
</protein>
<dbReference type="Proteomes" id="UP000604046">
    <property type="component" value="Unassembled WGS sequence"/>
</dbReference>
<keyword evidence="2" id="KW-0472">Membrane</keyword>
<dbReference type="PROSITE" id="PS51257">
    <property type="entry name" value="PROKAR_LIPOPROTEIN"/>
    <property type="match status" value="1"/>
</dbReference>
<dbReference type="InterPro" id="IPR002654">
    <property type="entry name" value="Glyco_trans_25"/>
</dbReference>